<proteinExistence type="predicted"/>
<evidence type="ECO:0000313" key="2">
    <source>
        <dbReference type="Proteomes" id="UP000254507"/>
    </source>
</evidence>
<organism evidence="1 2">
    <name type="scientific">Actinobacillus seminis</name>
    <dbReference type="NCBI Taxonomy" id="722"/>
    <lineage>
        <taxon>Bacteria</taxon>
        <taxon>Pseudomonadati</taxon>
        <taxon>Pseudomonadota</taxon>
        <taxon>Gammaproteobacteria</taxon>
        <taxon>Pasteurellales</taxon>
        <taxon>Pasteurellaceae</taxon>
        <taxon>Actinobacillus</taxon>
    </lineage>
</organism>
<protein>
    <submittedName>
        <fullName evidence="1">Uncharacterized protein</fullName>
    </submittedName>
</protein>
<reference evidence="1 2" key="1">
    <citation type="submission" date="2018-06" db="EMBL/GenBank/DDBJ databases">
        <authorList>
            <consortium name="Pathogen Informatics"/>
            <person name="Doyle S."/>
        </authorList>
    </citation>
    <scope>NUCLEOTIDE SEQUENCE [LARGE SCALE GENOMIC DNA]</scope>
    <source>
        <strain evidence="1 2">NCTC10851</strain>
    </source>
</reference>
<dbReference type="EMBL" id="UFSB01000002">
    <property type="protein sequence ID" value="SUU74760.1"/>
    <property type="molecule type" value="Genomic_DNA"/>
</dbReference>
<accession>A0A380VZZ0</accession>
<sequence length="55" mass="6603">MILRNADTLKSDWPYGEVNGEDTRFLWIVWSPNPPYSAKWNTEREDKDLRFKNMA</sequence>
<dbReference type="AlphaFoldDB" id="A0A380VZZ0"/>
<evidence type="ECO:0000313" key="1">
    <source>
        <dbReference type="EMBL" id="SUU74760.1"/>
    </source>
</evidence>
<dbReference type="Proteomes" id="UP000254507">
    <property type="component" value="Unassembled WGS sequence"/>
</dbReference>
<name>A0A380VZZ0_9PAST</name>
<gene>
    <name evidence="1" type="ORF">NCTC10851_02391</name>
</gene>